<feature type="compositionally biased region" description="Polar residues" evidence="1">
    <location>
        <begin position="71"/>
        <end position="85"/>
    </location>
</feature>
<organism evidence="2 3">
    <name type="scientific">Aspergillus sclerotioniger CBS 115572</name>
    <dbReference type="NCBI Taxonomy" id="1450535"/>
    <lineage>
        <taxon>Eukaryota</taxon>
        <taxon>Fungi</taxon>
        <taxon>Dikarya</taxon>
        <taxon>Ascomycota</taxon>
        <taxon>Pezizomycotina</taxon>
        <taxon>Eurotiomycetes</taxon>
        <taxon>Eurotiomycetidae</taxon>
        <taxon>Eurotiales</taxon>
        <taxon>Aspergillaceae</taxon>
        <taxon>Aspergillus</taxon>
        <taxon>Aspergillus subgen. Circumdati</taxon>
    </lineage>
</organism>
<dbReference type="EMBL" id="MSFK01000046">
    <property type="protein sequence ID" value="PWY68002.1"/>
    <property type="molecule type" value="Genomic_DNA"/>
</dbReference>
<proteinExistence type="predicted"/>
<keyword evidence="3" id="KW-1185">Reference proteome</keyword>
<dbReference type="AlphaFoldDB" id="A0A317V577"/>
<evidence type="ECO:0000256" key="1">
    <source>
        <dbReference type="SAM" id="MobiDB-lite"/>
    </source>
</evidence>
<accession>A0A317V577</accession>
<protein>
    <submittedName>
        <fullName evidence="2">Uncharacterized protein</fullName>
    </submittedName>
</protein>
<sequence>MSWIAVLAWLREIKPQVGRGKGASPVDCERVLSMSSPSIGGEWKAAGESFLIEHHQAAGRFRVTCAHGVKQSTKSDSTTGGYSQSREQKQDEVFARSQLPTDQMLSVSLAWRNSPMNLQLGCTKCHANINVLTIGQCPEEQFRSLLLHGLILEVFLCHGFDVDEHTCIMVLQAQEARSL</sequence>
<dbReference type="Proteomes" id="UP000246702">
    <property type="component" value="Unassembled WGS sequence"/>
</dbReference>
<dbReference type="RefSeq" id="XP_025462051.1">
    <property type="nucleotide sequence ID" value="XM_025613531.1"/>
</dbReference>
<gene>
    <name evidence="2" type="ORF">BO94DRAFT_551179</name>
</gene>
<dbReference type="GeneID" id="37115674"/>
<evidence type="ECO:0000313" key="3">
    <source>
        <dbReference type="Proteomes" id="UP000246702"/>
    </source>
</evidence>
<name>A0A317V577_9EURO</name>
<feature type="region of interest" description="Disordered" evidence="1">
    <location>
        <begin position="71"/>
        <end position="90"/>
    </location>
</feature>
<evidence type="ECO:0000313" key="2">
    <source>
        <dbReference type="EMBL" id="PWY68002.1"/>
    </source>
</evidence>
<reference evidence="2 3" key="1">
    <citation type="submission" date="2016-12" db="EMBL/GenBank/DDBJ databases">
        <title>The genomes of Aspergillus section Nigri reveals drivers in fungal speciation.</title>
        <authorList>
            <consortium name="DOE Joint Genome Institute"/>
            <person name="Vesth T.C."/>
            <person name="Nybo J."/>
            <person name="Theobald S."/>
            <person name="Brandl J."/>
            <person name="Frisvad J.C."/>
            <person name="Nielsen K.F."/>
            <person name="Lyhne E.K."/>
            <person name="Kogle M.E."/>
            <person name="Kuo A."/>
            <person name="Riley R."/>
            <person name="Clum A."/>
            <person name="Nolan M."/>
            <person name="Lipzen A."/>
            <person name="Salamov A."/>
            <person name="Henrissat B."/>
            <person name="Wiebenga A."/>
            <person name="De Vries R.P."/>
            <person name="Grigoriev I.V."/>
            <person name="Mortensen U.H."/>
            <person name="Andersen M.R."/>
            <person name="Baker S.E."/>
        </authorList>
    </citation>
    <scope>NUCLEOTIDE SEQUENCE [LARGE SCALE GENOMIC DNA]</scope>
    <source>
        <strain evidence="2 3">CBS 115572</strain>
    </source>
</reference>
<comment type="caution">
    <text evidence="2">The sequence shown here is derived from an EMBL/GenBank/DDBJ whole genome shotgun (WGS) entry which is preliminary data.</text>
</comment>